<evidence type="ECO:0000256" key="1">
    <source>
        <dbReference type="SAM" id="Coils"/>
    </source>
</evidence>
<feature type="coiled-coil region" evidence="1">
    <location>
        <begin position="18"/>
        <end position="45"/>
    </location>
</feature>
<proteinExistence type="predicted"/>
<gene>
    <name evidence="2" type="ORF">F2Q70_00012772</name>
</gene>
<accession>A0A8S9LZP6</accession>
<comment type="caution">
    <text evidence="2">The sequence shown here is derived from an EMBL/GenBank/DDBJ whole genome shotgun (WGS) entry which is preliminary data.</text>
</comment>
<sequence length="49" mass="5954">MKAMEKKLEKIEDCQYYLKKKTKKVETLDGRIDGIEKEMKEMKEKEEDN</sequence>
<name>A0A8S9LZP6_BRACR</name>
<reference evidence="2" key="1">
    <citation type="submission" date="2019-12" db="EMBL/GenBank/DDBJ databases">
        <title>Genome sequencing and annotation of Brassica cretica.</title>
        <authorList>
            <person name="Studholme D.J."/>
            <person name="Sarris P.F."/>
        </authorList>
    </citation>
    <scope>NUCLEOTIDE SEQUENCE</scope>
    <source>
        <strain evidence="2">PFS-102/07</strain>
        <tissue evidence="2">Leaf</tissue>
    </source>
</reference>
<evidence type="ECO:0000313" key="2">
    <source>
        <dbReference type="EMBL" id="KAF2611088.1"/>
    </source>
</evidence>
<protein>
    <submittedName>
        <fullName evidence="2">Uncharacterized protein</fullName>
    </submittedName>
</protein>
<keyword evidence="1" id="KW-0175">Coiled coil</keyword>
<organism evidence="2">
    <name type="scientific">Brassica cretica</name>
    <name type="common">Mustard</name>
    <dbReference type="NCBI Taxonomy" id="69181"/>
    <lineage>
        <taxon>Eukaryota</taxon>
        <taxon>Viridiplantae</taxon>
        <taxon>Streptophyta</taxon>
        <taxon>Embryophyta</taxon>
        <taxon>Tracheophyta</taxon>
        <taxon>Spermatophyta</taxon>
        <taxon>Magnoliopsida</taxon>
        <taxon>eudicotyledons</taxon>
        <taxon>Gunneridae</taxon>
        <taxon>Pentapetalae</taxon>
        <taxon>rosids</taxon>
        <taxon>malvids</taxon>
        <taxon>Brassicales</taxon>
        <taxon>Brassicaceae</taxon>
        <taxon>Brassiceae</taxon>
        <taxon>Brassica</taxon>
    </lineage>
</organism>
<dbReference type="EMBL" id="QGKY02000089">
    <property type="protein sequence ID" value="KAF2611088.1"/>
    <property type="molecule type" value="Genomic_DNA"/>
</dbReference>
<dbReference type="AlphaFoldDB" id="A0A8S9LZP6"/>